<protein>
    <submittedName>
        <fullName evidence="2">Uncharacterized protein</fullName>
    </submittedName>
</protein>
<proteinExistence type="predicted"/>
<evidence type="ECO:0000256" key="1">
    <source>
        <dbReference type="SAM" id="MobiDB-lite"/>
    </source>
</evidence>
<accession>A0AA39JCW0</accession>
<keyword evidence="3" id="KW-1185">Reference proteome</keyword>
<comment type="caution">
    <text evidence="2">The sequence shown here is derived from an EMBL/GenBank/DDBJ whole genome shotgun (WGS) entry which is preliminary data.</text>
</comment>
<dbReference type="Proteomes" id="UP001175211">
    <property type="component" value="Unassembled WGS sequence"/>
</dbReference>
<organism evidence="2 3">
    <name type="scientific">Armillaria tabescens</name>
    <name type="common">Ringless honey mushroom</name>
    <name type="synonym">Agaricus tabescens</name>
    <dbReference type="NCBI Taxonomy" id="1929756"/>
    <lineage>
        <taxon>Eukaryota</taxon>
        <taxon>Fungi</taxon>
        <taxon>Dikarya</taxon>
        <taxon>Basidiomycota</taxon>
        <taxon>Agaricomycotina</taxon>
        <taxon>Agaricomycetes</taxon>
        <taxon>Agaricomycetidae</taxon>
        <taxon>Agaricales</taxon>
        <taxon>Marasmiineae</taxon>
        <taxon>Physalacriaceae</taxon>
        <taxon>Desarmillaria</taxon>
    </lineage>
</organism>
<dbReference type="AlphaFoldDB" id="A0AA39JCW0"/>
<dbReference type="GeneID" id="85349718"/>
<name>A0AA39JCW0_ARMTA</name>
<evidence type="ECO:0000313" key="3">
    <source>
        <dbReference type="Proteomes" id="UP001175211"/>
    </source>
</evidence>
<sequence>MSGLCDDRPFCSGNYYGPIAPINSNQYPATYHTPSVLGYGSTASYSYTYTHPHSNESGFTSMYDQFRAQFEAMSAFNTPSEGLSGECEDACGEAEEYEDEETADNDHAQILNEYGKRHIHSLHSSKRLRLNEIGDAKEITPVLAPKQNQAAPIQQESIVEVPQPRLIKALPKRSDTIPNPPQCASPPRSNPSSDTPAQKKTRENLRLLMRKASVSLTSRPNAEENVKRFLSSLKRLPSEKNQQGECMSRLSRLERYRWLCEDEWAANVDRTYVNCVGCGRKVQLDKRADAEWYLSLWVKHRDKCHMVYEKWQRREDAVKEQLEKENTQK</sequence>
<dbReference type="RefSeq" id="XP_060323458.1">
    <property type="nucleotide sequence ID" value="XM_060466170.1"/>
</dbReference>
<dbReference type="EMBL" id="JAUEPS010000080">
    <property type="protein sequence ID" value="KAK0440009.1"/>
    <property type="molecule type" value="Genomic_DNA"/>
</dbReference>
<evidence type="ECO:0000313" key="2">
    <source>
        <dbReference type="EMBL" id="KAK0440009.1"/>
    </source>
</evidence>
<reference evidence="2" key="1">
    <citation type="submission" date="2023-06" db="EMBL/GenBank/DDBJ databases">
        <authorList>
            <consortium name="Lawrence Berkeley National Laboratory"/>
            <person name="Ahrendt S."/>
            <person name="Sahu N."/>
            <person name="Indic B."/>
            <person name="Wong-Bajracharya J."/>
            <person name="Merenyi Z."/>
            <person name="Ke H.-M."/>
            <person name="Monk M."/>
            <person name="Kocsube S."/>
            <person name="Drula E."/>
            <person name="Lipzen A."/>
            <person name="Balint B."/>
            <person name="Henrissat B."/>
            <person name="Andreopoulos B."/>
            <person name="Martin F.M."/>
            <person name="Harder C.B."/>
            <person name="Rigling D."/>
            <person name="Ford K.L."/>
            <person name="Foster G.D."/>
            <person name="Pangilinan J."/>
            <person name="Papanicolaou A."/>
            <person name="Barry K."/>
            <person name="LaButti K."/>
            <person name="Viragh M."/>
            <person name="Koriabine M."/>
            <person name="Yan M."/>
            <person name="Riley R."/>
            <person name="Champramary S."/>
            <person name="Plett K.L."/>
            <person name="Tsai I.J."/>
            <person name="Slot J."/>
            <person name="Sipos G."/>
            <person name="Plett J."/>
            <person name="Nagy L.G."/>
            <person name="Grigoriev I.V."/>
        </authorList>
    </citation>
    <scope>NUCLEOTIDE SEQUENCE</scope>
    <source>
        <strain evidence="2">CCBAS 213</strain>
    </source>
</reference>
<feature type="region of interest" description="Disordered" evidence="1">
    <location>
        <begin position="171"/>
        <end position="199"/>
    </location>
</feature>
<gene>
    <name evidence="2" type="ORF">EV420DRAFT_1166733</name>
</gene>